<dbReference type="GO" id="GO:0003746">
    <property type="term" value="F:translation elongation factor activity"/>
    <property type="evidence" value="ECO:0007669"/>
    <property type="project" value="InterPro"/>
</dbReference>
<dbReference type="InterPro" id="IPR036388">
    <property type="entry name" value="WH-like_DNA-bd_sf"/>
</dbReference>
<dbReference type="PANTHER" id="PTHR43721">
    <property type="entry name" value="ELONGATION FACTOR TU-RELATED"/>
    <property type="match status" value="1"/>
</dbReference>
<dbReference type="AlphaFoldDB" id="A0A6J6HUX1"/>
<dbReference type="InterPro" id="IPR009001">
    <property type="entry name" value="Transl_elong_EF1A/Init_IF2_C"/>
</dbReference>
<organism evidence="7">
    <name type="scientific">freshwater metagenome</name>
    <dbReference type="NCBI Taxonomy" id="449393"/>
    <lineage>
        <taxon>unclassified sequences</taxon>
        <taxon>metagenomes</taxon>
        <taxon>ecological metagenomes</taxon>
    </lineage>
</organism>
<comment type="subcellular location">
    <subcellularLocation>
        <location evidence="1">Cytoplasm</location>
    </subcellularLocation>
</comment>
<keyword evidence="2" id="KW-0963">Cytoplasm</keyword>
<reference evidence="7" key="1">
    <citation type="submission" date="2020-05" db="EMBL/GenBank/DDBJ databases">
        <authorList>
            <person name="Chiriac C."/>
            <person name="Salcher M."/>
            <person name="Ghai R."/>
            <person name="Kavagutti S V."/>
        </authorList>
    </citation>
    <scope>NUCLEOTIDE SEQUENCE</scope>
</reference>
<evidence type="ECO:0000256" key="3">
    <source>
        <dbReference type="ARBA" id="ARBA00022741"/>
    </source>
</evidence>
<evidence type="ECO:0000256" key="1">
    <source>
        <dbReference type="ARBA" id="ARBA00004496"/>
    </source>
</evidence>
<dbReference type="SUPFAM" id="SSF46785">
    <property type="entry name" value="Winged helix' DNA-binding domain"/>
    <property type="match status" value="1"/>
</dbReference>
<evidence type="ECO:0000256" key="2">
    <source>
        <dbReference type="ARBA" id="ARBA00022490"/>
    </source>
</evidence>
<dbReference type="InterPro" id="IPR027417">
    <property type="entry name" value="P-loop_NTPase"/>
</dbReference>
<accession>A0A6J6HUX1</accession>
<dbReference type="CDD" id="cd04171">
    <property type="entry name" value="SelB"/>
    <property type="match status" value="1"/>
</dbReference>
<dbReference type="GO" id="GO:0001514">
    <property type="term" value="P:selenocysteine incorporation"/>
    <property type="evidence" value="ECO:0007669"/>
    <property type="project" value="InterPro"/>
</dbReference>
<keyword evidence="5" id="KW-0342">GTP-binding</keyword>
<dbReference type="Pfam" id="PF09107">
    <property type="entry name" value="WHD_3rd_SelB"/>
    <property type="match status" value="1"/>
</dbReference>
<dbReference type="Pfam" id="PF00009">
    <property type="entry name" value="GTP_EFTU"/>
    <property type="match status" value="1"/>
</dbReference>
<dbReference type="SUPFAM" id="SSF52540">
    <property type="entry name" value="P-loop containing nucleoside triphosphate hydrolases"/>
    <property type="match status" value="1"/>
</dbReference>
<gene>
    <name evidence="7" type="ORF">UFOPK1874_00766</name>
</gene>
<sequence length="561" mass="60514">MSVIATAGHVDHGKSSLIQALTGTDPDRLAEEKRRGMTIDLGFAHTDTLSFVDVPGHIDFLNTMVAGVHGVDIALLVIDSVEGWKPQTVEHLDILMLMQVRHIVVALTKADAMTPVALDALSTQTKSEFAGRGLILNNLIVTSAHTGAGLDELRTVLLALTNEVSATSTSSPPRLFVDRVFTIAGAGTVVTGTLGGAPIHEGDELIVARTQESTKVRGIQQHGSSSNVALPRTRCALNVAHLSTEDIHRGDVLVTENSWHNTEVFDASVEMAFSVRTQTSAISPLRNGGGYTLHIGTARRAASIRFLHNEKDNIRVRFTGSLPLIPGDRFLLRRTGDDITVAGGSILDVKPIARTTRANPTGNAASILKHHGWLSVAEATQLVGAPVTAVVDDWVAAPETVQATIDSLHTLLQETAEVDIAQLQPWERLLIATLPHVIITYGIATVGAVNPLLSHPYVQQFLSSGVTTPDTKTLERDVIRRLIHAGVLYEHDNIAFHVDTLHGLRPTLQKLWQLHPKGFSVSHLREELGITRKHAVPLATCLDKVALTRRVGDARLPGSSW</sequence>
<dbReference type="NCBIfam" id="TIGR00475">
    <property type="entry name" value="selB"/>
    <property type="match status" value="1"/>
</dbReference>
<dbReference type="InterPro" id="IPR009000">
    <property type="entry name" value="Transl_B-barrel_sf"/>
</dbReference>
<dbReference type="InterPro" id="IPR036390">
    <property type="entry name" value="WH_DNA-bd_sf"/>
</dbReference>
<dbReference type="GO" id="GO:0005525">
    <property type="term" value="F:GTP binding"/>
    <property type="evidence" value="ECO:0007669"/>
    <property type="project" value="UniProtKB-KW"/>
</dbReference>
<keyword evidence="3" id="KW-0547">Nucleotide-binding</keyword>
<proteinExistence type="predicted"/>
<feature type="domain" description="Tr-type G" evidence="6">
    <location>
        <begin position="1"/>
        <end position="169"/>
    </location>
</feature>
<dbReference type="PROSITE" id="PS51722">
    <property type="entry name" value="G_TR_2"/>
    <property type="match status" value="1"/>
</dbReference>
<dbReference type="PANTHER" id="PTHR43721:SF22">
    <property type="entry name" value="ELONGATION FACTOR TU, MITOCHONDRIAL"/>
    <property type="match status" value="1"/>
</dbReference>
<dbReference type="SUPFAM" id="SSF50465">
    <property type="entry name" value="EF-Tu/eEF-1alpha/eIF2-gamma C-terminal domain"/>
    <property type="match status" value="1"/>
</dbReference>
<keyword evidence="4" id="KW-0648">Protein biosynthesis</keyword>
<dbReference type="Gene3D" id="1.10.10.10">
    <property type="entry name" value="Winged helix-like DNA-binding domain superfamily/Winged helix DNA-binding domain"/>
    <property type="match status" value="1"/>
</dbReference>
<dbReference type="InterPro" id="IPR000795">
    <property type="entry name" value="T_Tr_GTP-bd_dom"/>
</dbReference>
<dbReference type="InterPro" id="IPR050055">
    <property type="entry name" value="EF-Tu_GTPase"/>
</dbReference>
<evidence type="ECO:0000256" key="5">
    <source>
        <dbReference type="ARBA" id="ARBA00023134"/>
    </source>
</evidence>
<protein>
    <submittedName>
        <fullName evidence="7">Unannotated protein</fullName>
    </submittedName>
</protein>
<dbReference type="EMBL" id="CAEZUX010000080">
    <property type="protein sequence ID" value="CAB4616836.1"/>
    <property type="molecule type" value="Genomic_DNA"/>
</dbReference>
<dbReference type="InterPro" id="IPR015191">
    <property type="entry name" value="SelB_WHD4"/>
</dbReference>
<evidence type="ECO:0000259" key="6">
    <source>
        <dbReference type="PROSITE" id="PS51722"/>
    </source>
</evidence>
<dbReference type="Gene3D" id="2.40.30.10">
    <property type="entry name" value="Translation factors"/>
    <property type="match status" value="1"/>
</dbReference>
<dbReference type="GO" id="GO:0003723">
    <property type="term" value="F:RNA binding"/>
    <property type="evidence" value="ECO:0007669"/>
    <property type="project" value="InterPro"/>
</dbReference>
<evidence type="ECO:0000256" key="4">
    <source>
        <dbReference type="ARBA" id="ARBA00022917"/>
    </source>
</evidence>
<dbReference type="Gene3D" id="3.40.50.300">
    <property type="entry name" value="P-loop containing nucleotide triphosphate hydrolases"/>
    <property type="match status" value="1"/>
</dbReference>
<name>A0A6J6HUX1_9ZZZZ</name>
<dbReference type="GO" id="GO:0003924">
    <property type="term" value="F:GTPase activity"/>
    <property type="evidence" value="ECO:0007669"/>
    <property type="project" value="InterPro"/>
</dbReference>
<dbReference type="GO" id="GO:0005829">
    <property type="term" value="C:cytosol"/>
    <property type="evidence" value="ECO:0007669"/>
    <property type="project" value="TreeGrafter"/>
</dbReference>
<evidence type="ECO:0000313" key="7">
    <source>
        <dbReference type="EMBL" id="CAB4616836.1"/>
    </source>
</evidence>
<dbReference type="InterPro" id="IPR004535">
    <property type="entry name" value="Transl_elong_SelB"/>
</dbReference>
<dbReference type="SUPFAM" id="SSF50447">
    <property type="entry name" value="Translation proteins"/>
    <property type="match status" value="1"/>
</dbReference>